<gene>
    <name evidence="1" type="ORF">L6452_28023</name>
</gene>
<accession>A0ACB8ZXA9</accession>
<organism evidence="1 2">
    <name type="scientific">Arctium lappa</name>
    <name type="common">Greater burdock</name>
    <name type="synonym">Lappa major</name>
    <dbReference type="NCBI Taxonomy" id="4217"/>
    <lineage>
        <taxon>Eukaryota</taxon>
        <taxon>Viridiplantae</taxon>
        <taxon>Streptophyta</taxon>
        <taxon>Embryophyta</taxon>
        <taxon>Tracheophyta</taxon>
        <taxon>Spermatophyta</taxon>
        <taxon>Magnoliopsida</taxon>
        <taxon>eudicotyledons</taxon>
        <taxon>Gunneridae</taxon>
        <taxon>Pentapetalae</taxon>
        <taxon>asterids</taxon>
        <taxon>campanulids</taxon>
        <taxon>Asterales</taxon>
        <taxon>Asteraceae</taxon>
        <taxon>Carduoideae</taxon>
        <taxon>Cardueae</taxon>
        <taxon>Arctiinae</taxon>
        <taxon>Arctium</taxon>
    </lineage>
</organism>
<sequence length="144" mass="15447">MNRIARFPLAFVSVRTLVSDRGSGCLKLRCEVASDSDCRSVSNSSSLSALELLKTSATESEYLLSQVKHVVKVGQGVPGFDRKISGLFKHAITVGKRVRSSVSVSSAAVLAQMKIPDHFYAFVNVLVVGAGKMGKLVIKHLIAN</sequence>
<name>A0ACB8ZXA9_ARCLA</name>
<evidence type="ECO:0000313" key="2">
    <source>
        <dbReference type="Proteomes" id="UP001055879"/>
    </source>
</evidence>
<reference evidence="1 2" key="2">
    <citation type="journal article" date="2022" name="Mol. Ecol. Resour.">
        <title>The genomes of chicory, endive, great burdock and yacon provide insights into Asteraceae paleo-polyploidization history and plant inulin production.</title>
        <authorList>
            <person name="Fan W."/>
            <person name="Wang S."/>
            <person name="Wang H."/>
            <person name="Wang A."/>
            <person name="Jiang F."/>
            <person name="Liu H."/>
            <person name="Zhao H."/>
            <person name="Xu D."/>
            <person name="Zhang Y."/>
        </authorList>
    </citation>
    <scope>NUCLEOTIDE SEQUENCE [LARGE SCALE GENOMIC DNA]</scope>
    <source>
        <strain evidence="2">cv. Niubang</strain>
    </source>
</reference>
<evidence type="ECO:0000313" key="1">
    <source>
        <dbReference type="EMBL" id="KAI3702290.1"/>
    </source>
</evidence>
<dbReference type="Proteomes" id="UP001055879">
    <property type="component" value="Linkage Group LG09"/>
</dbReference>
<reference evidence="2" key="1">
    <citation type="journal article" date="2022" name="Mol. Ecol. Resour.">
        <title>The genomes of chicory, endive, great burdock and yacon provide insights into Asteraceae palaeo-polyploidization history and plant inulin production.</title>
        <authorList>
            <person name="Fan W."/>
            <person name="Wang S."/>
            <person name="Wang H."/>
            <person name="Wang A."/>
            <person name="Jiang F."/>
            <person name="Liu H."/>
            <person name="Zhao H."/>
            <person name="Xu D."/>
            <person name="Zhang Y."/>
        </authorList>
    </citation>
    <scope>NUCLEOTIDE SEQUENCE [LARGE SCALE GENOMIC DNA]</scope>
    <source>
        <strain evidence="2">cv. Niubang</strain>
    </source>
</reference>
<comment type="caution">
    <text evidence="1">The sequence shown here is derived from an EMBL/GenBank/DDBJ whole genome shotgun (WGS) entry which is preliminary data.</text>
</comment>
<proteinExistence type="predicted"/>
<dbReference type="EMBL" id="CM042055">
    <property type="protein sequence ID" value="KAI3702290.1"/>
    <property type="molecule type" value="Genomic_DNA"/>
</dbReference>
<keyword evidence="2" id="KW-1185">Reference proteome</keyword>
<protein>
    <submittedName>
        <fullName evidence="1">Uncharacterized protein</fullName>
    </submittedName>
</protein>